<evidence type="ECO:0000313" key="1">
    <source>
        <dbReference type="EMBL" id="ACB53936.1"/>
    </source>
</evidence>
<dbReference type="KEGG" id="cyt:cce_4588"/>
<evidence type="ECO:0000313" key="2">
    <source>
        <dbReference type="Proteomes" id="UP000001203"/>
    </source>
</evidence>
<dbReference type="AlphaFoldDB" id="B1WVE6"/>
<dbReference type="STRING" id="43989.cce_4588"/>
<dbReference type="HOGENOM" id="CLU_3288303_0_0_3"/>
<organism evidence="1 2">
    <name type="scientific">Crocosphaera subtropica (strain ATCC 51142 / BH68)</name>
    <name type="common">Cyanothece sp. (strain ATCC 51142)</name>
    <dbReference type="NCBI Taxonomy" id="43989"/>
    <lineage>
        <taxon>Bacteria</taxon>
        <taxon>Bacillati</taxon>
        <taxon>Cyanobacteriota</taxon>
        <taxon>Cyanophyceae</taxon>
        <taxon>Oscillatoriophycideae</taxon>
        <taxon>Chroococcales</taxon>
        <taxon>Aphanothecaceae</taxon>
        <taxon>Crocosphaera</taxon>
        <taxon>Crocosphaera subtropica</taxon>
    </lineage>
</organism>
<keyword evidence="2" id="KW-1185">Reference proteome</keyword>
<reference evidence="1 2" key="1">
    <citation type="journal article" date="2008" name="Proc. Natl. Acad. Sci. U.S.A.">
        <title>The genome of Cyanothece 51142, a unicellular diazotrophic cyanobacterium important in the marine nitrogen cycle.</title>
        <authorList>
            <person name="Welsh E.A."/>
            <person name="Liberton M."/>
            <person name="Stoeckel J."/>
            <person name="Loh T."/>
            <person name="Elvitigala T."/>
            <person name="Wang C."/>
            <person name="Wollam A."/>
            <person name="Fulton R.S."/>
            <person name="Clifton S.W."/>
            <person name="Jacobs J.M."/>
            <person name="Aurora R."/>
            <person name="Ghosh B.K."/>
            <person name="Sherman L.A."/>
            <person name="Smith R.D."/>
            <person name="Wilson R.K."/>
            <person name="Pakrasi H.B."/>
        </authorList>
    </citation>
    <scope>NUCLEOTIDE SEQUENCE [LARGE SCALE GENOMIC DNA]</scope>
    <source>
        <strain evidence="2">ATCC 51142 / BH68</strain>
    </source>
</reference>
<dbReference type="Proteomes" id="UP000001203">
    <property type="component" value="Chromosome circular"/>
</dbReference>
<protein>
    <submittedName>
        <fullName evidence="1">Uncharacterized protein</fullName>
    </submittedName>
</protein>
<proteinExistence type="predicted"/>
<sequence length="40" mass="5039">MKYYQTETQEQKELKYQWLETHKLQLFRIKQSLEDVLSSF</sequence>
<dbReference type="EMBL" id="CP000806">
    <property type="protein sequence ID" value="ACB53936.1"/>
    <property type="molecule type" value="Genomic_DNA"/>
</dbReference>
<name>B1WVE6_CROS5</name>
<gene>
    <name evidence="1" type="ordered locus">cce_4588</name>
</gene>
<accession>B1WVE6</accession>